<accession>A0A7N0T3B2</accession>
<comment type="subcellular location">
    <subcellularLocation>
        <location evidence="1 6">Nucleus</location>
    </subcellularLocation>
</comment>
<dbReference type="PROSITE" id="PS51754">
    <property type="entry name" value="OVATE"/>
    <property type="match status" value="1"/>
</dbReference>
<protein>
    <recommendedName>
        <fullName evidence="6">Transcription repressor</fullName>
    </recommendedName>
    <alternativeName>
        <fullName evidence="6">Ovate family protein</fullName>
    </alternativeName>
</protein>
<keyword evidence="4 6" id="KW-0804">Transcription</keyword>
<dbReference type="GO" id="GO:0045892">
    <property type="term" value="P:negative regulation of DNA-templated transcription"/>
    <property type="evidence" value="ECO:0007669"/>
    <property type="project" value="UniProtKB-UniRule"/>
</dbReference>
<organism evidence="8 9">
    <name type="scientific">Kalanchoe fedtschenkoi</name>
    <name type="common">Lavender scallops</name>
    <name type="synonym">South American air plant</name>
    <dbReference type="NCBI Taxonomy" id="63787"/>
    <lineage>
        <taxon>Eukaryota</taxon>
        <taxon>Viridiplantae</taxon>
        <taxon>Streptophyta</taxon>
        <taxon>Embryophyta</taxon>
        <taxon>Tracheophyta</taxon>
        <taxon>Spermatophyta</taxon>
        <taxon>Magnoliopsida</taxon>
        <taxon>eudicotyledons</taxon>
        <taxon>Gunneridae</taxon>
        <taxon>Pentapetalae</taxon>
        <taxon>Saxifragales</taxon>
        <taxon>Crassulaceae</taxon>
        <taxon>Kalanchoe</taxon>
    </lineage>
</organism>
<name>A0A7N0T3B2_KALFE</name>
<keyword evidence="9" id="KW-1185">Reference proteome</keyword>
<proteinExistence type="predicted"/>
<sequence length="241" mass="27280">MKMLTSIFRSKKDAWGGHWHSSCKHPKTISFRLSRDGGDGIFKTVNSVYLDISEPGIINTSTDPAPSCFFADCRQSTSTSPEEESVESVISRVVRSERLFFEPERSNSILQGVLVGQHQQVPFKESVAHAMESKNPYLDFRRSMEEMVEYHELNEWGHLVHLLDWYLKANGNKNHKFIIGAFVDLVMSINNVRSDATSTYYSSAASSISSPCFFSSSEKADQRGSTKEEAGHMQFQFPNLY</sequence>
<dbReference type="PANTHER" id="PTHR33057:SF26">
    <property type="entry name" value="TRANSCRIPTION REPRESSOR OFP13"/>
    <property type="match status" value="1"/>
</dbReference>
<keyword evidence="5 6" id="KW-0539">Nucleus</keyword>
<evidence type="ECO:0000259" key="7">
    <source>
        <dbReference type="PROSITE" id="PS51754"/>
    </source>
</evidence>
<dbReference type="EnsemblPlants" id="Kaladp0020s0031.1.v1.1">
    <property type="protein sequence ID" value="Kaladp0020s0031.1.v1.1.CDS.1"/>
    <property type="gene ID" value="Kaladp0020s0031.v1.1"/>
</dbReference>
<evidence type="ECO:0000256" key="3">
    <source>
        <dbReference type="ARBA" id="ARBA00023015"/>
    </source>
</evidence>
<dbReference type="AlphaFoldDB" id="A0A7N0T3B2"/>
<keyword evidence="3 6" id="KW-0805">Transcription regulation</keyword>
<dbReference type="PANTHER" id="PTHR33057">
    <property type="entry name" value="TRANSCRIPTION REPRESSOR OFP7-RELATED"/>
    <property type="match status" value="1"/>
</dbReference>
<dbReference type="Proteomes" id="UP000594263">
    <property type="component" value="Unplaced"/>
</dbReference>
<evidence type="ECO:0000256" key="5">
    <source>
        <dbReference type="ARBA" id="ARBA00023242"/>
    </source>
</evidence>
<keyword evidence="2 6" id="KW-0678">Repressor</keyword>
<evidence type="ECO:0000313" key="9">
    <source>
        <dbReference type="Proteomes" id="UP000594263"/>
    </source>
</evidence>
<dbReference type="InterPro" id="IPR038933">
    <property type="entry name" value="Ovate"/>
</dbReference>
<reference evidence="8" key="1">
    <citation type="submission" date="2021-01" db="UniProtKB">
        <authorList>
            <consortium name="EnsemblPlants"/>
        </authorList>
    </citation>
    <scope>IDENTIFICATION</scope>
</reference>
<evidence type="ECO:0000256" key="1">
    <source>
        <dbReference type="ARBA" id="ARBA00004123"/>
    </source>
</evidence>
<comment type="function">
    <text evidence="6">Transcriptional repressor that regulates multiple aspects of plant growth and development.</text>
</comment>
<evidence type="ECO:0000256" key="6">
    <source>
        <dbReference type="RuleBase" id="RU367028"/>
    </source>
</evidence>
<dbReference type="Gramene" id="Kaladp0020s0031.1.v1.1">
    <property type="protein sequence ID" value="Kaladp0020s0031.1.v1.1.CDS.1"/>
    <property type="gene ID" value="Kaladp0020s0031.v1.1"/>
</dbReference>
<dbReference type="OMA" id="MVEYHEL"/>
<dbReference type="NCBIfam" id="TIGR01568">
    <property type="entry name" value="A_thal_3678"/>
    <property type="match status" value="1"/>
</dbReference>
<evidence type="ECO:0000256" key="4">
    <source>
        <dbReference type="ARBA" id="ARBA00023163"/>
    </source>
</evidence>
<evidence type="ECO:0000313" key="8">
    <source>
        <dbReference type="EnsemblPlants" id="Kaladp0020s0031.1.v1.1.CDS.1"/>
    </source>
</evidence>
<dbReference type="InterPro" id="IPR006458">
    <property type="entry name" value="Ovate_C"/>
</dbReference>
<dbReference type="GO" id="GO:0005634">
    <property type="term" value="C:nucleus"/>
    <property type="evidence" value="ECO:0007669"/>
    <property type="project" value="UniProtKB-SubCell"/>
</dbReference>
<feature type="domain" description="OVATE" evidence="7">
    <location>
        <begin position="129"/>
        <end position="188"/>
    </location>
</feature>
<evidence type="ECO:0000256" key="2">
    <source>
        <dbReference type="ARBA" id="ARBA00022491"/>
    </source>
</evidence>
<dbReference type="Pfam" id="PF04844">
    <property type="entry name" value="Ovate"/>
    <property type="match status" value="1"/>
</dbReference>